<evidence type="ECO:0000313" key="3">
    <source>
        <dbReference type="EMBL" id="GFC64317.1"/>
    </source>
</evidence>
<dbReference type="InterPro" id="IPR057670">
    <property type="entry name" value="SH3_retrovirus"/>
</dbReference>
<feature type="region of interest" description="Disordered" evidence="1">
    <location>
        <begin position="140"/>
        <end position="186"/>
    </location>
</feature>
<reference evidence="3" key="1">
    <citation type="journal article" date="2019" name="Sci. Rep.">
        <title>Draft genome of Tanacetum cinerariifolium, the natural source of mosquito coil.</title>
        <authorList>
            <person name="Yamashiro T."/>
            <person name="Shiraishi A."/>
            <person name="Satake H."/>
            <person name="Nakayama K."/>
        </authorList>
    </citation>
    <scope>NUCLEOTIDE SEQUENCE</scope>
</reference>
<sequence length="229" mass="25071">NRVLVTKPYNKTPYELILGRSPSIGFMRPFGCLVTILNTLDPLGKFDGKADEGFLVGYSINSKAFRVFNSRTRIVQETLHINFLENKPNVVGIGPKWLFDIDTLTKSINYQLVVAGNQPNDNAGIKENLDASTNTNADVADAADVKENENDVYVSPSGSDKTKNKKHNDKAKRDDKGKSPVDSPTGVQDLRAEFEEFSFNSTNRVNAVSALVNAAGPNLTNNTNSFNTA</sequence>
<evidence type="ECO:0000259" key="2">
    <source>
        <dbReference type="Pfam" id="PF25597"/>
    </source>
</evidence>
<feature type="domain" description="Retroviral polymerase SH3-like" evidence="2">
    <location>
        <begin position="32"/>
        <end position="87"/>
    </location>
</feature>
<name>A0A699QCR6_TANCI</name>
<comment type="caution">
    <text evidence="3">The sequence shown here is derived from an EMBL/GenBank/DDBJ whole genome shotgun (WGS) entry which is preliminary data.</text>
</comment>
<protein>
    <submittedName>
        <fullName evidence="3">Retrovirus-related Pol polyprotein from transposon TNT 1-94</fullName>
    </submittedName>
</protein>
<dbReference type="EMBL" id="BKCJ011001783">
    <property type="protein sequence ID" value="GFC64317.1"/>
    <property type="molecule type" value="Genomic_DNA"/>
</dbReference>
<dbReference type="Pfam" id="PF25597">
    <property type="entry name" value="SH3_retrovirus"/>
    <property type="match status" value="1"/>
</dbReference>
<organism evidence="3">
    <name type="scientific">Tanacetum cinerariifolium</name>
    <name type="common">Dalmatian daisy</name>
    <name type="synonym">Chrysanthemum cinerariifolium</name>
    <dbReference type="NCBI Taxonomy" id="118510"/>
    <lineage>
        <taxon>Eukaryota</taxon>
        <taxon>Viridiplantae</taxon>
        <taxon>Streptophyta</taxon>
        <taxon>Embryophyta</taxon>
        <taxon>Tracheophyta</taxon>
        <taxon>Spermatophyta</taxon>
        <taxon>Magnoliopsida</taxon>
        <taxon>eudicotyledons</taxon>
        <taxon>Gunneridae</taxon>
        <taxon>Pentapetalae</taxon>
        <taxon>asterids</taxon>
        <taxon>campanulids</taxon>
        <taxon>Asterales</taxon>
        <taxon>Asteraceae</taxon>
        <taxon>Asteroideae</taxon>
        <taxon>Anthemideae</taxon>
        <taxon>Anthemidinae</taxon>
        <taxon>Tanacetum</taxon>
    </lineage>
</organism>
<accession>A0A699QCR6</accession>
<proteinExistence type="predicted"/>
<dbReference type="AlphaFoldDB" id="A0A699QCR6"/>
<evidence type="ECO:0000256" key="1">
    <source>
        <dbReference type="SAM" id="MobiDB-lite"/>
    </source>
</evidence>
<gene>
    <name evidence="3" type="ORF">Tci_836287</name>
</gene>
<feature type="non-terminal residue" evidence="3">
    <location>
        <position position="229"/>
    </location>
</feature>
<feature type="non-terminal residue" evidence="3">
    <location>
        <position position="1"/>
    </location>
</feature>